<keyword evidence="11" id="KW-0963">Cytoplasm</keyword>
<proteinExistence type="inferred from homology"/>
<evidence type="ECO:0000256" key="11">
    <source>
        <dbReference type="RuleBase" id="RU364052"/>
    </source>
</evidence>
<dbReference type="Pfam" id="PF01593">
    <property type="entry name" value="Amino_oxidase"/>
    <property type="match status" value="1"/>
</dbReference>
<evidence type="ECO:0000256" key="8">
    <source>
        <dbReference type="ARBA" id="ARBA00022827"/>
    </source>
</evidence>
<dbReference type="PANTHER" id="PTHR42923:SF3">
    <property type="entry name" value="PROTOPORPHYRINOGEN OXIDASE"/>
    <property type="match status" value="1"/>
</dbReference>
<keyword evidence="8 11" id="KW-0274">FAD</keyword>
<dbReference type="InterPro" id="IPR004572">
    <property type="entry name" value="Protoporphyrinogen_oxidase"/>
</dbReference>
<comment type="catalytic activity">
    <reaction evidence="1">
        <text>coproporphyrinogen III + 3 O2 = coproporphyrin III + 3 H2O2</text>
        <dbReference type="Rhea" id="RHEA:43436"/>
        <dbReference type="ChEBI" id="CHEBI:15379"/>
        <dbReference type="ChEBI" id="CHEBI:16240"/>
        <dbReference type="ChEBI" id="CHEBI:57309"/>
        <dbReference type="ChEBI" id="CHEBI:131725"/>
        <dbReference type="EC" id="1.3.3.15"/>
    </reaction>
    <physiologicalReaction direction="left-to-right" evidence="1">
        <dbReference type="Rhea" id="RHEA:43437"/>
    </physiologicalReaction>
</comment>
<comment type="subcellular location">
    <subcellularLocation>
        <location evidence="11">Cytoplasm</location>
    </subcellularLocation>
</comment>
<protein>
    <recommendedName>
        <fullName evidence="6 11">Coproporphyrinogen III oxidase</fullName>
        <ecNumber evidence="5 11">1.3.3.15</ecNumber>
    </recommendedName>
</protein>
<dbReference type="GO" id="GO:0004729">
    <property type="term" value="F:oxygen-dependent protoporphyrinogen oxidase activity"/>
    <property type="evidence" value="ECO:0007669"/>
    <property type="project" value="UniProtKB-EC"/>
</dbReference>
<evidence type="ECO:0000256" key="1">
    <source>
        <dbReference type="ARBA" id="ARBA00001755"/>
    </source>
</evidence>
<evidence type="ECO:0000256" key="3">
    <source>
        <dbReference type="ARBA" id="ARBA00004744"/>
    </source>
</evidence>
<dbReference type="NCBIfam" id="TIGR00562">
    <property type="entry name" value="proto_IX_ox"/>
    <property type="match status" value="1"/>
</dbReference>
<evidence type="ECO:0000313" key="13">
    <source>
        <dbReference type="EMBL" id="WLR42857.1"/>
    </source>
</evidence>
<comment type="similarity">
    <text evidence="4 11">Belongs to the protoporphyrinogen/coproporphyrinogen oxidase family. Coproporphyrinogen III oxidase subfamily.</text>
</comment>
<dbReference type="Gene3D" id="1.10.3110.10">
    <property type="entry name" value="protoporphyrinogen ix oxidase, domain 3"/>
    <property type="match status" value="1"/>
</dbReference>
<dbReference type="InterPro" id="IPR036188">
    <property type="entry name" value="FAD/NAD-bd_sf"/>
</dbReference>
<dbReference type="PANTHER" id="PTHR42923">
    <property type="entry name" value="PROTOPORPHYRINOGEN OXIDASE"/>
    <property type="match status" value="1"/>
</dbReference>
<dbReference type="Gene3D" id="3.90.660.20">
    <property type="entry name" value="Protoporphyrinogen oxidase, mitochondrial, domain 2"/>
    <property type="match status" value="1"/>
</dbReference>
<dbReference type="Proteomes" id="UP001197974">
    <property type="component" value="Chromosome"/>
</dbReference>
<dbReference type="SUPFAM" id="SSF54373">
    <property type="entry name" value="FAD-linked reductases, C-terminal domain"/>
    <property type="match status" value="1"/>
</dbReference>
<organism evidence="13 14">
    <name type="scientific">Bacillus carboniphilus</name>
    <dbReference type="NCBI Taxonomy" id="86663"/>
    <lineage>
        <taxon>Bacteria</taxon>
        <taxon>Bacillati</taxon>
        <taxon>Bacillota</taxon>
        <taxon>Bacilli</taxon>
        <taxon>Bacillales</taxon>
        <taxon>Bacillaceae</taxon>
        <taxon>Bacillus</taxon>
    </lineage>
</organism>
<evidence type="ECO:0000256" key="9">
    <source>
        <dbReference type="ARBA" id="ARBA00023002"/>
    </source>
</evidence>
<evidence type="ECO:0000256" key="7">
    <source>
        <dbReference type="ARBA" id="ARBA00022630"/>
    </source>
</evidence>
<evidence type="ECO:0000256" key="10">
    <source>
        <dbReference type="ARBA" id="ARBA00023133"/>
    </source>
</evidence>
<keyword evidence="7 11" id="KW-0285">Flavoprotein</keyword>
<dbReference type="SUPFAM" id="SSF51905">
    <property type="entry name" value="FAD/NAD(P)-binding domain"/>
    <property type="match status" value="1"/>
</dbReference>
<reference evidence="13 14" key="1">
    <citation type="submission" date="2023-06" db="EMBL/GenBank/DDBJ databases">
        <title>Five Gram-positive bacteria isolated from mangrove sediments in Shenzhen, Guangdong, China.</title>
        <authorList>
            <person name="Yu S."/>
            <person name="Zheng W."/>
            <person name="Huang Y."/>
        </authorList>
    </citation>
    <scope>NUCLEOTIDE SEQUENCE [LARGE SCALE GENOMIC DNA]</scope>
    <source>
        <strain evidence="13 14">SaN35-3</strain>
    </source>
</reference>
<keyword evidence="14" id="KW-1185">Reference proteome</keyword>
<comment type="function">
    <text evidence="11">Involved in coproporphyrin-dependent heme b biosynthesis. Catalyzes the oxidation of coproporphyrinogen III to coproporphyrin III.</text>
</comment>
<gene>
    <name evidence="13" type="primary">hemY</name>
    <name evidence="13" type="ORF">LC087_01040</name>
</gene>
<evidence type="ECO:0000256" key="6">
    <source>
        <dbReference type="ARBA" id="ARBA00019046"/>
    </source>
</evidence>
<comment type="pathway">
    <text evidence="3 11">Porphyrin-containing compound metabolism; protoheme biosynthesis.</text>
</comment>
<evidence type="ECO:0000256" key="2">
    <source>
        <dbReference type="ARBA" id="ARBA00001974"/>
    </source>
</evidence>
<dbReference type="InterPro" id="IPR050464">
    <property type="entry name" value="Zeta_carotene_desat/Oxidored"/>
</dbReference>
<sequence>MTEQVVIIGGGITGLSAAFYLQKQIREKQLPLKITLIEGNDRLGGKIETEKRDGFVIERGPDSFLERKTSAGQLAKDVGLGNELVNNATGQSYVLVKDKLHPIPEGSVMGIPTNIGPFVTSGLFSFPGKMRAAADFVLPAHEVNGDQSLGKFFRRRFGNEIVENLIEPLLSGIYAGDIDDLSLMATFPQFYQLEQKHRSLVLGLKKMQTMKKNDKHSPKKGIFQTLKSGLSSLVEEIEKQLTDVTIQKNTTVKTIQKQGNQSIITLSDGGSIIADHIISTVPHYLLTNMIDSISSISYFDKMPATSVATVAMAFPKDRIQGLMNGTGFVIARNAKYSITANTWTHKKWPHTTPEGKVLLRAYVGKPGAEGIVDKSDEEIVNEVLDNLGRIIKLTGEPDFSIVTRLKESMPQYLVGHKENLEKIELEMSKQYPEIILAGASFKGLGIPDCIDQGKEAVEKVVNRVLQPV</sequence>
<dbReference type="NCBIfam" id="NF008845">
    <property type="entry name" value="PRK11883.1-5"/>
    <property type="match status" value="1"/>
</dbReference>
<evidence type="ECO:0000259" key="12">
    <source>
        <dbReference type="Pfam" id="PF01593"/>
    </source>
</evidence>
<accession>A0ABY9JWI9</accession>
<dbReference type="Gene3D" id="3.50.50.60">
    <property type="entry name" value="FAD/NAD(P)-binding domain"/>
    <property type="match status" value="1"/>
</dbReference>
<evidence type="ECO:0000256" key="4">
    <source>
        <dbReference type="ARBA" id="ARBA00008310"/>
    </source>
</evidence>
<keyword evidence="10 11" id="KW-0350">Heme biosynthesis</keyword>
<feature type="domain" description="Amine oxidase" evidence="12">
    <location>
        <begin position="12"/>
        <end position="460"/>
    </location>
</feature>
<dbReference type="RefSeq" id="WP_226539316.1">
    <property type="nucleotide sequence ID" value="NZ_CP129013.1"/>
</dbReference>
<name>A0ABY9JWI9_9BACI</name>
<keyword evidence="9 11" id="KW-0560">Oxidoreductase</keyword>
<evidence type="ECO:0000256" key="5">
    <source>
        <dbReference type="ARBA" id="ARBA00012402"/>
    </source>
</evidence>
<comment type="cofactor">
    <cofactor evidence="2 11">
        <name>FAD</name>
        <dbReference type="ChEBI" id="CHEBI:57692"/>
    </cofactor>
</comment>
<evidence type="ECO:0000313" key="14">
    <source>
        <dbReference type="Proteomes" id="UP001197974"/>
    </source>
</evidence>
<dbReference type="EMBL" id="CP129013">
    <property type="protein sequence ID" value="WLR42857.1"/>
    <property type="molecule type" value="Genomic_DNA"/>
</dbReference>
<dbReference type="EC" id="1.3.3.15" evidence="5 11"/>
<dbReference type="InterPro" id="IPR002937">
    <property type="entry name" value="Amino_oxidase"/>
</dbReference>